<dbReference type="InterPro" id="IPR013525">
    <property type="entry name" value="ABC2_TM"/>
</dbReference>
<dbReference type="PANTHER" id="PTHR30294:SF46">
    <property type="entry name" value="ABC TRANSPORTER PERMEASE"/>
    <property type="match status" value="1"/>
</dbReference>
<reference evidence="8 9" key="1">
    <citation type="journal article" date="2014" name="Int. J. Syst. Evol. Microbiol.">
        <title>Complete genome sequence of Corynebacterium casei LMG S-19264T (=DSM 44701T), isolated from a smear-ripened cheese.</title>
        <authorList>
            <consortium name="US DOE Joint Genome Institute (JGI-PGF)"/>
            <person name="Walter F."/>
            <person name="Albersmeier A."/>
            <person name="Kalinowski J."/>
            <person name="Ruckert C."/>
        </authorList>
    </citation>
    <scope>NUCLEOTIDE SEQUENCE [LARGE SCALE GENOMIC DNA]</scope>
    <source>
        <strain evidence="8 9">CGMCC 1.7286</strain>
    </source>
</reference>
<keyword evidence="4 6" id="KW-1133">Transmembrane helix</keyword>
<keyword evidence="9" id="KW-1185">Reference proteome</keyword>
<dbReference type="RefSeq" id="WP_188860132.1">
    <property type="nucleotide sequence ID" value="NZ_BMLT01000004.1"/>
</dbReference>
<dbReference type="Gene3D" id="3.40.1710.10">
    <property type="entry name" value="abc type-2 transporter like domain"/>
    <property type="match status" value="1"/>
</dbReference>
<protein>
    <recommendedName>
        <fullName evidence="7">ABC-2 type transporter transmembrane domain-containing protein</fullName>
    </recommendedName>
</protein>
<keyword evidence="5 6" id="KW-0472">Membrane</keyword>
<accession>A0A918DSH2</accession>
<dbReference type="GO" id="GO:0140359">
    <property type="term" value="F:ABC-type transporter activity"/>
    <property type="evidence" value="ECO:0007669"/>
    <property type="project" value="InterPro"/>
</dbReference>
<feature type="transmembrane region" description="Helical" evidence="6">
    <location>
        <begin position="219"/>
        <end position="241"/>
    </location>
</feature>
<dbReference type="AlphaFoldDB" id="A0A918DSH2"/>
<evidence type="ECO:0000313" key="8">
    <source>
        <dbReference type="EMBL" id="GGO80309.1"/>
    </source>
</evidence>
<evidence type="ECO:0000256" key="2">
    <source>
        <dbReference type="ARBA" id="ARBA00022475"/>
    </source>
</evidence>
<dbReference type="Proteomes" id="UP000599578">
    <property type="component" value="Unassembled WGS sequence"/>
</dbReference>
<organism evidence="8 9">
    <name type="scientific">Marinobacterium nitratireducens</name>
    <dbReference type="NCBI Taxonomy" id="518897"/>
    <lineage>
        <taxon>Bacteria</taxon>
        <taxon>Pseudomonadati</taxon>
        <taxon>Pseudomonadota</taxon>
        <taxon>Gammaproteobacteria</taxon>
        <taxon>Oceanospirillales</taxon>
        <taxon>Oceanospirillaceae</taxon>
        <taxon>Marinobacterium</taxon>
    </lineage>
</organism>
<dbReference type="GO" id="GO:0005886">
    <property type="term" value="C:plasma membrane"/>
    <property type="evidence" value="ECO:0007669"/>
    <property type="project" value="UniProtKB-SubCell"/>
</dbReference>
<evidence type="ECO:0000259" key="7">
    <source>
        <dbReference type="Pfam" id="PF12698"/>
    </source>
</evidence>
<evidence type="ECO:0000256" key="1">
    <source>
        <dbReference type="ARBA" id="ARBA00004651"/>
    </source>
</evidence>
<dbReference type="EMBL" id="BMLT01000004">
    <property type="protein sequence ID" value="GGO80309.1"/>
    <property type="molecule type" value="Genomic_DNA"/>
</dbReference>
<dbReference type="InterPro" id="IPR051449">
    <property type="entry name" value="ABC-2_transporter_component"/>
</dbReference>
<evidence type="ECO:0000313" key="9">
    <source>
        <dbReference type="Proteomes" id="UP000599578"/>
    </source>
</evidence>
<keyword evidence="2" id="KW-1003">Cell membrane</keyword>
<feature type="domain" description="ABC-2 type transporter transmembrane" evidence="7">
    <location>
        <begin position="25"/>
        <end position="361"/>
    </location>
</feature>
<feature type="transmembrane region" description="Helical" evidence="6">
    <location>
        <begin position="345"/>
        <end position="365"/>
    </location>
</feature>
<evidence type="ECO:0000256" key="6">
    <source>
        <dbReference type="SAM" id="Phobius"/>
    </source>
</evidence>
<comment type="caution">
    <text evidence="8">The sequence shown here is derived from an EMBL/GenBank/DDBJ whole genome shotgun (WGS) entry which is preliminary data.</text>
</comment>
<evidence type="ECO:0000256" key="4">
    <source>
        <dbReference type="ARBA" id="ARBA00022989"/>
    </source>
</evidence>
<proteinExistence type="predicted"/>
<gene>
    <name evidence="8" type="ORF">GCM10011348_16660</name>
</gene>
<dbReference type="Pfam" id="PF12698">
    <property type="entry name" value="ABC2_membrane_3"/>
    <property type="match status" value="1"/>
</dbReference>
<sequence length="380" mass="40997">MRELFRAMQAALGRLFSDPASRATMVMSIIIYAIIYPQPYSAEVIRDVPVAVVDQDGSNASRELIRRIDAAEGARVLATVDGLPQAESLFYARRITGLVIVPANFERDLLNGDPAPIAAYGDAGYFLIYNAMMGAVNNAAQSLGHEIRYGRLTGAGIAPDTAQALIAPLSVTSVALFNPQGGYASYVVPAAFVLIVQQTLLMGIGILHAGRKPTQGVRMAAAPLVYVLFYCLWIAVTQLLLPEVYGIPRLGTWWHLYVVAIPFLMAVCALGFVLAQLIRSREGVIFVLVVMGIPLFFLSGVSWPIQSVPAPIQTLALLIPSTTALTAFVQVDQMGADLGAVADKVIWELTLAAAYTLIALLLNFYHTRRQPAEQARPPAS</sequence>
<evidence type="ECO:0000256" key="5">
    <source>
        <dbReference type="ARBA" id="ARBA00023136"/>
    </source>
</evidence>
<comment type="subcellular location">
    <subcellularLocation>
        <location evidence="1">Cell membrane</location>
        <topology evidence="1">Multi-pass membrane protein</topology>
    </subcellularLocation>
</comment>
<feature type="transmembrane region" description="Helical" evidence="6">
    <location>
        <begin position="253"/>
        <end position="277"/>
    </location>
</feature>
<feature type="transmembrane region" description="Helical" evidence="6">
    <location>
        <begin position="183"/>
        <end position="207"/>
    </location>
</feature>
<evidence type="ECO:0000256" key="3">
    <source>
        <dbReference type="ARBA" id="ARBA00022692"/>
    </source>
</evidence>
<name>A0A918DSH2_9GAMM</name>
<feature type="transmembrane region" description="Helical" evidence="6">
    <location>
        <begin position="284"/>
        <end position="305"/>
    </location>
</feature>
<dbReference type="PANTHER" id="PTHR30294">
    <property type="entry name" value="MEMBRANE COMPONENT OF ABC TRANSPORTER YHHJ-RELATED"/>
    <property type="match status" value="1"/>
</dbReference>
<keyword evidence="3 6" id="KW-0812">Transmembrane</keyword>